<dbReference type="PANTHER" id="PTHR31054:SF5">
    <property type="entry name" value="PROTEIN ZAR1-LIKE"/>
    <property type="match status" value="1"/>
</dbReference>
<comment type="function">
    <text evidence="12">mRNA-binding protein required for maternal mRNA storage, translation and degradation during oocyte maturation. Probably promotes formation of some phase-separated membraneless compartment that stores maternal mRNAs in oocytes: acts by undergoing liquid-liquid phase separation upon binding to maternal mRNAs. Binds to the 3'-UTR of maternal mRNAs, inhibiting their translation.</text>
</comment>
<keyword evidence="4" id="KW-0479">Metal-binding</keyword>
<evidence type="ECO:0000256" key="7">
    <source>
        <dbReference type="ARBA" id="ARBA00022833"/>
    </source>
</evidence>
<evidence type="ECO:0000256" key="6">
    <source>
        <dbReference type="ARBA" id="ARBA00022782"/>
    </source>
</evidence>
<keyword evidence="9" id="KW-0896">Oogenesis</keyword>
<evidence type="ECO:0000256" key="1">
    <source>
        <dbReference type="ARBA" id="ARBA00004331"/>
    </source>
</evidence>
<reference evidence="15" key="1">
    <citation type="submission" date="2025-08" db="UniProtKB">
        <authorList>
            <consortium name="Ensembl"/>
        </authorList>
    </citation>
    <scope>IDENTIFICATION</scope>
</reference>
<evidence type="ECO:0000256" key="9">
    <source>
        <dbReference type="ARBA" id="ARBA00022943"/>
    </source>
</evidence>
<evidence type="ECO:0000256" key="13">
    <source>
        <dbReference type="SAM" id="MobiDB-lite"/>
    </source>
</evidence>
<evidence type="ECO:0000256" key="4">
    <source>
        <dbReference type="ARBA" id="ARBA00022723"/>
    </source>
</evidence>
<name>A0A8C6HVC4_MUSSI</name>
<feature type="compositionally biased region" description="Low complexity" evidence="13">
    <location>
        <begin position="106"/>
        <end position="115"/>
    </location>
</feature>
<comment type="subunit">
    <text evidence="11">Interacts with YBX2.</text>
</comment>
<dbReference type="GO" id="GO:0008270">
    <property type="term" value="F:zinc ion binding"/>
    <property type="evidence" value="ECO:0007669"/>
    <property type="project" value="UniProtKB-KW"/>
</dbReference>
<evidence type="ECO:0000313" key="15">
    <source>
        <dbReference type="Ensembl" id="ENSMSIP00000026465.1"/>
    </source>
</evidence>
<evidence type="ECO:0000256" key="8">
    <source>
        <dbReference type="ARBA" id="ARBA00022884"/>
    </source>
</evidence>
<keyword evidence="16" id="KW-1185">Reference proteome</keyword>
<accession>A0A8C6HVC4</accession>
<dbReference type="Ensembl" id="ENSMSIT00000033387.1">
    <property type="protein sequence ID" value="ENSMSIP00000026465.1"/>
    <property type="gene ID" value="ENSMSIG00000022351.1"/>
</dbReference>
<keyword evidence="6" id="KW-0221">Differentiation</keyword>
<evidence type="ECO:0000256" key="10">
    <source>
        <dbReference type="ARBA" id="ARBA00034699"/>
    </source>
</evidence>
<protein>
    <submittedName>
        <fullName evidence="15">Zygote arrest 1-like</fullName>
    </submittedName>
</protein>
<dbReference type="GO" id="GO:0006412">
    <property type="term" value="P:translation"/>
    <property type="evidence" value="ECO:0007669"/>
    <property type="project" value="TreeGrafter"/>
</dbReference>
<keyword evidence="7" id="KW-0862">Zinc</keyword>
<dbReference type="SMART" id="SM01328">
    <property type="entry name" value="zf-3CxxC"/>
    <property type="match status" value="1"/>
</dbReference>
<dbReference type="AlphaFoldDB" id="A0A8C6HVC4"/>
<comment type="subcellular location">
    <subcellularLocation>
        <location evidence="1">Cytoplasm</location>
        <location evidence="1">Cytoplasmic ribonucleoprotein granule</location>
    </subcellularLocation>
</comment>
<keyword evidence="2" id="KW-0217">Developmental protein</keyword>
<keyword evidence="8" id="KW-0694">RNA-binding</keyword>
<dbReference type="GO" id="GO:0036464">
    <property type="term" value="C:cytoplasmic ribonucleoprotein granule"/>
    <property type="evidence" value="ECO:0007669"/>
    <property type="project" value="UniProtKB-SubCell"/>
</dbReference>
<dbReference type="GO" id="GO:0001556">
    <property type="term" value="P:oocyte maturation"/>
    <property type="evidence" value="ECO:0007669"/>
    <property type="project" value="Ensembl"/>
</dbReference>
<reference evidence="15" key="2">
    <citation type="submission" date="2025-09" db="UniProtKB">
        <authorList>
            <consortium name="Ensembl"/>
        </authorList>
    </citation>
    <scope>IDENTIFICATION</scope>
</reference>
<keyword evidence="5" id="KW-0863">Zinc-finger</keyword>
<dbReference type="PANTHER" id="PTHR31054">
    <property type="entry name" value="ZYGOTE ARREST PROTEIN 1-LIKE ISOFORM X1"/>
    <property type="match status" value="1"/>
</dbReference>
<keyword evidence="3" id="KW-0963">Cytoplasm</keyword>
<evidence type="ECO:0000256" key="2">
    <source>
        <dbReference type="ARBA" id="ARBA00022473"/>
    </source>
</evidence>
<feature type="domain" description="3CxxC-type" evidence="14">
    <location>
        <begin position="195"/>
        <end position="280"/>
    </location>
</feature>
<sequence>MERLFCVPCGYGTTDPLTYPGPWRHCQQQNWPQNMGAPIFLARLRVPANVSQSCMNPYNRAQLQAVSTQMDPNLSLWLRSVHTKEVGVQVSLRVDKSVQCSQGSQTLHSSSLSDRTSSRKPTEAWEVGRRALIRRPQDGEDEESQEELTGPTEANQMLLPTWSRDREEQFPRLKELGEEYAHSPQDRKGKQFLELKYGYFHCKDCKRRWESAYVWCISGTNKVYFKQLCNKCQKSFNPYRVEEIQCQTCLRVCCSCSPKKRHIDVRRPHRQELCGHCKDKKFSCSVFFSLK</sequence>
<proteinExistence type="inferred from homology"/>
<evidence type="ECO:0000256" key="3">
    <source>
        <dbReference type="ARBA" id="ARBA00022490"/>
    </source>
</evidence>
<evidence type="ECO:0000256" key="12">
    <source>
        <dbReference type="ARBA" id="ARBA00049576"/>
    </source>
</evidence>
<dbReference type="Pfam" id="PF13695">
    <property type="entry name" value="Zn_ribbon_3CxxC"/>
    <property type="match status" value="1"/>
</dbReference>
<feature type="region of interest" description="Disordered" evidence="13">
    <location>
        <begin position="103"/>
        <end position="161"/>
    </location>
</feature>
<evidence type="ECO:0000259" key="14">
    <source>
        <dbReference type="SMART" id="SM01328"/>
    </source>
</evidence>
<dbReference type="Proteomes" id="UP000694415">
    <property type="component" value="Unplaced"/>
</dbReference>
<evidence type="ECO:0000256" key="5">
    <source>
        <dbReference type="ARBA" id="ARBA00022771"/>
    </source>
</evidence>
<dbReference type="InterPro" id="IPR027377">
    <property type="entry name" value="ZAR1/RTP1-5-like_Znf-3CxxC"/>
</dbReference>
<dbReference type="InterPro" id="IPR026775">
    <property type="entry name" value="Zar1"/>
</dbReference>
<evidence type="ECO:0000313" key="16">
    <source>
        <dbReference type="Proteomes" id="UP000694415"/>
    </source>
</evidence>
<dbReference type="GeneTree" id="ENSGT00390000012305"/>
<dbReference type="GO" id="GO:0003730">
    <property type="term" value="F:mRNA 3'-UTR binding"/>
    <property type="evidence" value="ECO:0007669"/>
    <property type="project" value="Ensembl"/>
</dbReference>
<organism evidence="15 16">
    <name type="scientific">Mus spicilegus</name>
    <name type="common">Mound-building mouse</name>
    <dbReference type="NCBI Taxonomy" id="10103"/>
    <lineage>
        <taxon>Eukaryota</taxon>
        <taxon>Metazoa</taxon>
        <taxon>Chordata</taxon>
        <taxon>Craniata</taxon>
        <taxon>Vertebrata</taxon>
        <taxon>Euteleostomi</taxon>
        <taxon>Mammalia</taxon>
        <taxon>Eutheria</taxon>
        <taxon>Euarchontoglires</taxon>
        <taxon>Glires</taxon>
        <taxon>Rodentia</taxon>
        <taxon>Myomorpha</taxon>
        <taxon>Muroidea</taxon>
        <taxon>Muridae</taxon>
        <taxon>Murinae</taxon>
        <taxon>Mus</taxon>
        <taxon>Mus</taxon>
    </lineage>
</organism>
<dbReference type="GO" id="GO:0017148">
    <property type="term" value="P:negative regulation of translation"/>
    <property type="evidence" value="ECO:0007669"/>
    <property type="project" value="Ensembl"/>
</dbReference>
<comment type="similarity">
    <text evidence="10">Belongs to the ZAR1 family.</text>
</comment>
<feature type="compositionally biased region" description="Basic and acidic residues" evidence="13">
    <location>
        <begin position="116"/>
        <end position="129"/>
    </location>
</feature>
<evidence type="ECO:0000256" key="11">
    <source>
        <dbReference type="ARBA" id="ARBA00034786"/>
    </source>
</evidence>